<keyword evidence="3" id="KW-0175">Coiled coil</keyword>
<dbReference type="PANTHER" id="PTHR48103">
    <property type="entry name" value="MIDASIN-RELATED"/>
    <property type="match status" value="1"/>
</dbReference>
<evidence type="ECO:0000256" key="2">
    <source>
        <dbReference type="ARBA" id="ARBA00022840"/>
    </source>
</evidence>
<dbReference type="Pfam" id="PF07728">
    <property type="entry name" value="AAA_5"/>
    <property type="match status" value="1"/>
</dbReference>
<feature type="region of interest" description="Disordered" evidence="4">
    <location>
        <begin position="597"/>
        <end position="619"/>
    </location>
</feature>
<feature type="compositionally biased region" description="Basic and acidic residues" evidence="4">
    <location>
        <begin position="18"/>
        <end position="36"/>
    </location>
</feature>
<keyword evidence="1" id="KW-0547">Nucleotide-binding</keyword>
<reference evidence="6 7" key="1">
    <citation type="journal article" date="2016" name="Nat. Commun.">
        <title>Thousands of microbial genomes shed light on interconnected biogeochemical processes in an aquifer system.</title>
        <authorList>
            <person name="Anantharaman K."/>
            <person name="Brown C.T."/>
            <person name="Hug L.A."/>
            <person name="Sharon I."/>
            <person name="Castelle C.J."/>
            <person name="Probst A.J."/>
            <person name="Thomas B.C."/>
            <person name="Singh A."/>
            <person name="Wilkins M.J."/>
            <person name="Karaoz U."/>
            <person name="Brodie E.L."/>
            <person name="Williams K.H."/>
            <person name="Hubbard S.S."/>
            <person name="Banfield J.F."/>
        </authorList>
    </citation>
    <scope>NUCLEOTIDE SEQUENCE [LARGE SCALE GENOMIC DNA]</scope>
</reference>
<comment type="caution">
    <text evidence="6">The sequence shown here is derived from an EMBL/GenBank/DDBJ whole genome shotgun (WGS) entry which is preliminary data.</text>
</comment>
<dbReference type="EMBL" id="MFQA01000034">
    <property type="protein sequence ID" value="OGH68671.1"/>
    <property type="molecule type" value="Genomic_DNA"/>
</dbReference>
<feature type="region of interest" description="Disordered" evidence="4">
    <location>
        <begin position="18"/>
        <end position="55"/>
    </location>
</feature>
<dbReference type="InterPro" id="IPR027417">
    <property type="entry name" value="P-loop_NTPase"/>
</dbReference>
<protein>
    <recommendedName>
        <fullName evidence="5">AAA+ ATPase domain-containing protein</fullName>
    </recommendedName>
</protein>
<keyword evidence="2" id="KW-0067">ATP-binding</keyword>
<dbReference type="AlphaFoldDB" id="A0A1F6MAL0"/>
<evidence type="ECO:0000256" key="4">
    <source>
        <dbReference type="SAM" id="MobiDB-lite"/>
    </source>
</evidence>
<dbReference type="Proteomes" id="UP000176413">
    <property type="component" value="Unassembled WGS sequence"/>
</dbReference>
<dbReference type="PANTHER" id="PTHR48103:SF2">
    <property type="entry name" value="MIDASIN"/>
    <property type="match status" value="1"/>
</dbReference>
<dbReference type="InterPro" id="IPR011704">
    <property type="entry name" value="ATPase_dyneun-rel_AAA"/>
</dbReference>
<dbReference type="SUPFAM" id="SSF52540">
    <property type="entry name" value="P-loop containing nucleoside triphosphate hydrolases"/>
    <property type="match status" value="1"/>
</dbReference>
<sequence length="657" mass="74692">MQEKISSEMWGKVAKTVGEAEKAARKGARASRDLYEKTGNPKSERAKGELNNQRSSKLVLAKTREQEAATNTEKETLLGETGSLERALVGLQRKNLVEALRTEKNLKKDRTTLLAEETEVLEESKDTLSSSELDALEDIRMSLQINEQERNELLQKNPESYFGLHLKELKEYKDEIEHGRIVETPYVKKHIADIVAHLRANKPVLVYGHFGSGKTELAMHVARKYMEKEALIISGAKNMSLAELYGHQVLALDKVNTNELDSFAREVEEKFKIWETAHQEASEAEKNRAHDRILQTYLTRLKGGTISEFFLGPIYQAMQEGHPIIIDEVNAIPHEVLVSLNHILTRKPGDNINVQQDSGKMIKVKKGFCIMMTGNLNQGQEQYIGRQDMDPAFLSRLYKLEYDYLPQNTEGTLDEATGSENELFHLLLTRVMDKNGNVVLPEGSVKKLWNLAKAARVTQDVFAGRRINNAFYLKEAGGRSVPYMLKEAALTLRALDGVINQWKVEGYKFELDQYVYKEFVAPSTQASDRAYLYQLLKDQFNFFQGDGWEQNPNYGSGGVVRSFSIKAPENKAGSRHFYGPRDVVMFAYGQPPERAEWPEIKSQDNDETSTLEDDETSTLEDVKMIEKMRALETFKQAAEDEITKLVREFDSLEDTIE</sequence>
<feature type="compositionally biased region" description="Acidic residues" evidence="4">
    <location>
        <begin position="605"/>
        <end position="618"/>
    </location>
</feature>
<dbReference type="GO" id="GO:0000027">
    <property type="term" value="P:ribosomal large subunit assembly"/>
    <property type="evidence" value="ECO:0007669"/>
    <property type="project" value="TreeGrafter"/>
</dbReference>
<dbReference type="Gene3D" id="3.40.50.300">
    <property type="entry name" value="P-loop containing nucleotide triphosphate hydrolases"/>
    <property type="match status" value="1"/>
</dbReference>
<dbReference type="GO" id="GO:0016887">
    <property type="term" value="F:ATP hydrolysis activity"/>
    <property type="evidence" value="ECO:0007669"/>
    <property type="project" value="InterPro"/>
</dbReference>
<feature type="domain" description="AAA+ ATPase" evidence="5">
    <location>
        <begin position="200"/>
        <end position="403"/>
    </location>
</feature>
<dbReference type="GO" id="GO:0005524">
    <property type="term" value="F:ATP binding"/>
    <property type="evidence" value="ECO:0007669"/>
    <property type="project" value="UniProtKB-KW"/>
</dbReference>
<dbReference type="InterPro" id="IPR003593">
    <property type="entry name" value="AAA+_ATPase"/>
</dbReference>
<evidence type="ECO:0000259" key="5">
    <source>
        <dbReference type="SMART" id="SM00382"/>
    </source>
</evidence>
<accession>A0A1F6MAL0</accession>
<evidence type="ECO:0000313" key="6">
    <source>
        <dbReference type="EMBL" id="OGH68671.1"/>
    </source>
</evidence>
<evidence type="ECO:0000256" key="3">
    <source>
        <dbReference type="SAM" id="Coils"/>
    </source>
</evidence>
<feature type="coiled-coil region" evidence="3">
    <location>
        <begin position="628"/>
        <end position="655"/>
    </location>
</feature>
<evidence type="ECO:0000256" key="1">
    <source>
        <dbReference type="ARBA" id="ARBA00022741"/>
    </source>
</evidence>
<organism evidence="6 7">
    <name type="scientific">Candidatus Magasanikbacteria bacterium RIFCSPHIGHO2_02_FULL_45_10</name>
    <dbReference type="NCBI Taxonomy" id="1798679"/>
    <lineage>
        <taxon>Bacteria</taxon>
        <taxon>Candidatus Magasanikiibacteriota</taxon>
    </lineage>
</organism>
<proteinExistence type="predicted"/>
<dbReference type="SMART" id="SM00382">
    <property type="entry name" value="AAA"/>
    <property type="match status" value="1"/>
</dbReference>
<evidence type="ECO:0000313" key="7">
    <source>
        <dbReference type="Proteomes" id="UP000176413"/>
    </source>
</evidence>
<name>A0A1F6MAL0_9BACT</name>
<dbReference type="GO" id="GO:0030687">
    <property type="term" value="C:preribosome, large subunit precursor"/>
    <property type="evidence" value="ECO:0007669"/>
    <property type="project" value="TreeGrafter"/>
</dbReference>
<gene>
    <name evidence="6" type="ORF">A3D53_02220</name>
</gene>